<protein>
    <submittedName>
        <fullName evidence="1">Uncharacterized protein</fullName>
    </submittedName>
</protein>
<reference evidence="1" key="1">
    <citation type="submission" date="2022-07" db="EMBL/GenBank/DDBJ databases">
        <title>Draft genome sequence of Zalerion maritima ATCC 34329, a (micro)plastics degrading marine fungus.</title>
        <authorList>
            <person name="Paco A."/>
            <person name="Goncalves M.F.M."/>
            <person name="Rocha-Santos T.A.P."/>
            <person name="Alves A."/>
        </authorList>
    </citation>
    <scope>NUCLEOTIDE SEQUENCE</scope>
    <source>
        <strain evidence="1">ATCC 34329</strain>
    </source>
</reference>
<evidence type="ECO:0000313" key="2">
    <source>
        <dbReference type="Proteomes" id="UP001201980"/>
    </source>
</evidence>
<comment type="caution">
    <text evidence="1">The sequence shown here is derived from an EMBL/GenBank/DDBJ whole genome shotgun (WGS) entry which is preliminary data.</text>
</comment>
<sequence length="103" mass="11919">MRAKWRKKRQVNTYTQRSSLDEPPIYIAQALLDKTHNTNHITTTLLGIRHLPPRITMLPIWQPDSARPMEECAGSTQLVHDEEAEEGEIDDMVLVKQDWSPLD</sequence>
<accession>A0AAD5RYN5</accession>
<name>A0AAD5RYN5_9PEZI</name>
<evidence type="ECO:0000313" key="1">
    <source>
        <dbReference type="EMBL" id="KAJ2907202.1"/>
    </source>
</evidence>
<keyword evidence="2" id="KW-1185">Reference proteome</keyword>
<dbReference type="Proteomes" id="UP001201980">
    <property type="component" value="Unassembled WGS sequence"/>
</dbReference>
<proteinExistence type="predicted"/>
<organism evidence="1 2">
    <name type="scientific">Zalerion maritima</name>
    <dbReference type="NCBI Taxonomy" id="339359"/>
    <lineage>
        <taxon>Eukaryota</taxon>
        <taxon>Fungi</taxon>
        <taxon>Dikarya</taxon>
        <taxon>Ascomycota</taxon>
        <taxon>Pezizomycotina</taxon>
        <taxon>Sordariomycetes</taxon>
        <taxon>Lulworthiomycetidae</taxon>
        <taxon>Lulworthiales</taxon>
        <taxon>Lulworthiaceae</taxon>
        <taxon>Zalerion</taxon>
    </lineage>
</organism>
<dbReference type="EMBL" id="JAKWBI020000003">
    <property type="protein sequence ID" value="KAJ2907202.1"/>
    <property type="molecule type" value="Genomic_DNA"/>
</dbReference>
<dbReference type="AlphaFoldDB" id="A0AAD5RYN5"/>
<gene>
    <name evidence="1" type="ORF">MKZ38_006496</name>
</gene>